<name>A0A562BFE6_9BURK</name>
<keyword evidence="3" id="KW-1185">Reference proteome</keyword>
<feature type="domain" description="Rhodanese" evidence="1">
    <location>
        <begin position="47"/>
        <end position="137"/>
    </location>
</feature>
<dbReference type="Pfam" id="PF00581">
    <property type="entry name" value="Rhodanese"/>
    <property type="match status" value="1"/>
</dbReference>
<keyword evidence="2" id="KW-0808">Transferase</keyword>
<gene>
    <name evidence="2" type="ORF">L602_000300000230</name>
</gene>
<evidence type="ECO:0000259" key="1">
    <source>
        <dbReference type="PROSITE" id="PS50206"/>
    </source>
</evidence>
<reference evidence="2 3" key="1">
    <citation type="submission" date="2019-07" db="EMBL/GenBank/DDBJ databases">
        <title>Genome sequencing of lignin-degrading bacterial isolates.</title>
        <authorList>
            <person name="Gladden J."/>
        </authorList>
    </citation>
    <scope>NUCLEOTIDE SEQUENCE [LARGE SCALE GENOMIC DNA]</scope>
    <source>
        <strain evidence="2 3">J11</strain>
    </source>
</reference>
<sequence>MNFFTDYNNLALIALAIVSGGLLAWPAISRSAAGKTVNATTATQLINRRGAVVVDIRDAAEFAKGHLPQAKSAPLADIPARAAGLAKDKSVPIIVVTQTGQGSSKAQAALKQAGYGEIYALEGGVAAWQQAGLPLVR</sequence>
<dbReference type="InterPro" id="IPR001763">
    <property type="entry name" value="Rhodanese-like_dom"/>
</dbReference>
<evidence type="ECO:0000313" key="3">
    <source>
        <dbReference type="Proteomes" id="UP000318141"/>
    </source>
</evidence>
<organism evidence="2 3">
    <name type="scientific">Cupriavidus gilardii J11</name>
    <dbReference type="NCBI Taxonomy" id="936133"/>
    <lineage>
        <taxon>Bacteria</taxon>
        <taxon>Pseudomonadati</taxon>
        <taxon>Pseudomonadota</taxon>
        <taxon>Betaproteobacteria</taxon>
        <taxon>Burkholderiales</taxon>
        <taxon>Burkholderiaceae</taxon>
        <taxon>Cupriavidus</taxon>
    </lineage>
</organism>
<dbReference type="SUPFAM" id="SSF52821">
    <property type="entry name" value="Rhodanese/Cell cycle control phosphatase"/>
    <property type="match status" value="1"/>
</dbReference>
<dbReference type="InterPro" id="IPR036873">
    <property type="entry name" value="Rhodanese-like_dom_sf"/>
</dbReference>
<evidence type="ECO:0000313" key="2">
    <source>
        <dbReference type="EMBL" id="TWG83808.1"/>
    </source>
</evidence>
<comment type="caution">
    <text evidence="2">The sequence shown here is derived from an EMBL/GenBank/DDBJ whole genome shotgun (WGS) entry which is preliminary data.</text>
</comment>
<proteinExistence type="predicted"/>
<dbReference type="EMBL" id="VLJN01000023">
    <property type="protein sequence ID" value="TWG83808.1"/>
    <property type="molecule type" value="Genomic_DNA"/>
</dbReference>
<dbReference type="Proteomes" id="UP000318141">
    <property type="component" value="Unassembled WGS sequence"/>
</dbReference>
<dbReference type="CDD" id="cd00158">
    <property type="entry name" value="RHOD"/>
    <property type="match status" value="1"/>
</dbReference>
<dbReference type="PANTHER" id="PTHR43031">
    <property type="entry name" value="FAD-DEPENDENT OXIDOREDUCTASE"/>
    <property type="match status" value="1"/>
</dbReference>
<accession>A0A562BFE6</accession>
<dbReference type="AlphaFoldDB" id="A0A562BFE6"/>
<dbReference type="Gene3D" id="3.40.250.10">
    <property type="entry name" value="Rhodanese-like domain"/>
    <property type="match status" value="1"/>
</dbReference>
<dbReference type="OrthoDB" id="1445766at2"/>
<dbReference type="InterPro" id="IPR050229">
    <property type="entry name" value="GlpE_sulfurtransferase"/>
</dbReference>
<dbReference type="PANTHER" id="PTHR43031:SF18">
    <property type="entry name" value="RHODANESE-RELATED SULFURTRANSFERASES"/>
    <property type="match status" value="1"/>
</dbReference>
<dbReference type="GO" id="GO:0016740">
    <property type="term" value="F:transferase activity"/>
    <property type="evidence" value="ECO:0007669"/>
    <property type="project" value="UniProtKB-KW"/>
</dbReference>
<dbReference type="PROSITE" id="PS50206">
    <property type="entry name" value="RHODANESE_3"/>
    <property type="match status" value="1"/>
</dbReference>
<dbReference type="SMART" id="SM00450">
    <property type="entry name" value="RHOD"/>
    <property type="match status" value="1"/>
</dbReference>
<protein>
    <submittedName>
        <fullName evidence="2">Rhodanese-related sulfurtransferase</fullName>
    </submittedName>
</protein>